<organism evidence="1 2">
    <name type="scientific">Methylobacterium adhaesivum</name>
    <dbReference type="NCBI Taxonomy" id="333297"/>
    <lineage>
        <taxon>Bacteria</taxon>
        <taxon>Pseudomonadati</taxon>
        <taxon>Pseudomonadota</taxon>
        <taxon>Alphaproteobacteria</taxon>
        <taxon>Hyphomicrobiales</taxon>
        <taxon>Methylobacteriaceae</taxon>
        <taxon>Methylobacterium</taxon>
    </lineage>
</organism>
<dbReference type="Proteomes" id="UP001224644">
    <property type="component" value="Unassembled WGS sequence"/>
</dbReference>
<reference evidence="2" key="1">
    <citation type="journal article" date="2019" name="Int. J. Syst. Evol. Microbiol.">
        <title>The Global Catalogue of Microorganisms (GCM) 10K type strain sequencing project: providing services to taxonomists for standard genome sequencing and annotation.</title>
        <authorList>
            <consortium name="The Broad Institute Genomics Platform"/>
            <consortium name="The Broad Institute Genome Sequencing Center for Infectious Disease"/>
            <person name="Wu L."/>
            <person name="Ma J."/>
        </authorList>
    </citation>
    <scope>NUCLEOTIDE SEQUENCE [LARGE SCALE GENOMIC DNA]</scope>
    <source>
        <strain evidence="2">CECT 7069</strain>
    </source>
</reference>
<accession>A0ABT8BLA8</accession>
<comment type="caution">
    <text evidence="1">The sequence shown here is derived from an EMBL/GenBank/DDBJ whole genome shotgun (WGS) entry which is preliminary data.</text>
</comment>
<name>A0ABT8BLA8_9HYPH</name>
<evidence type="ECO:0000313" key="2">
    <source>
        <dbReference type="Proteomes" id="UP001224644"/>
    </source>
</evidence>
<protein>
    <submittedName>
        <fullName evidence="1">Uncharacterized protein</fullName>
    </submittedName>
</protein>
<dbReference type="RefSeq" id="WP_238227354.1">
    <property type="nucleotide sequence ID" value="NZ_BPQD01000027.1"/>
</dbReference>
<dbReference type="EMBL" id="JAUFPX010000020">
    <property type="protein sequence ID" value="MDN3592992.1"/>
    <property type="molecule type" value="Genomic_DNA"/>
</dbReference>
<sequence>MPDTSLTPIFYRVFQRRHYPGLCCAVRDSMPIPYFVRPVAWNFGTTVYEGESLPFGFQPAPAREASAAFGYYLFHHPCETLTPRHCRPWIGMDRTHGDLRPTSSPAA</sequence>
<evidence type="ECO:0000313" key="1">
    <source>
        <dbReference type="EMBL" id="MDN3592992.1"/>
    </source>
</evidence>
<proteinExistence type="predicted"/>
<keyword evidence="2" id="KW-1185">Reference proteome</keyword>
<gene>
    <name evidence="1" type="ORF">QWZ12_20545</name>
</gene>